<dbReference type="AlphaFoldDB" id="A0A6J6YYV3"/>
<reference evidence="1" key="1">
    <citation type="submission" date="2020-05" db="EMBL/GenBank/DDBJ databases">
        <authorList>
            <person name="Chiriac C."/>
            <person name="Salcher M."/>
            <person name="Ghai R."/>
            <person name="Kavagutti S V."/>
        </authorList>
    </citation>
    <scope>NUCLEOTIDE SEQUENCE</scope>
</reference>
<proteinExistence type="predicted"/>
<dbReference type="EMBL" id="CAFABB010000004">
    <property type="protein sequence ID" value="CAB4814289.1"/>
    <property type="molecule type" value="Genomic_DNA"/>
</dbReference>
<evidence type="ECO:0000313" key="1">
    <source>
        <dbReference type="EMBL" id="CAB4814289.1"/>
    </source>
</evidence>
<sequence length="143" mass="13262">MSVETSSSASSAATASPTFLSHLVTVPSVTDSPSAGIETIVAPLLATGAAAATGAGVETWATGAGVATGVGVGVGVETGAGVGAGAAAFVAPLDSAIIANSAPTATVESTCTTIFCNTPATGDGISVSTLSVETSSNGSSTAI</sequence>
<organism evidence="1">
    <name type="scientific">freshwater metagenome</name>
    <dbReference type="NCBI Taxonomy" id="449393"/>
    <lineage>
        <taxon>unclassified sequences</taxon>
        <taxon>metagenomes</taxon>
        <taxon>ecological metagenomes</taxon>
    </lineage>
</organism>
<accession>A0A6J6YYV3</accession>
<gene>
    <name evidence="1" type="ORF">UFOPK3162_00069</name>
</gene>
<name>A0A6J6YYV3_9ZZZZ</name>
<protein>
    <submittedName>
        <fullName evidence="1">Unannotated protein</fullName>
    </submittedName>
</protein>